<dbReference type="GO" id="GO:0045893">
    <property type="term" value="P:positive regulation of DNA-templated transcription"/>
    <property type="evidence" value="ECO:0007669"/>
    <property type="project" value="TreeGrafter"/>
</dbReference>
<feature type="compositionally biased region" description="Polar residues" evidence="1">
    <location>
        <begin position="112"/>
        <end position="125"/>
    </location>
</feature>
<organism evidence="3 7">
    <name type="scientific">Rotaria sordida</name>
    <dbReference type="NCBI Taxonomy" id="392033"/>
    <lineage>
        <taxon>Eukaryota</taxon>
        <taxon>Metazoa</taxon>
        <taxon>Spiralia</taxon>
        <taxon>Gnathifera</taxon>
        <taxon>Rotifera</taxon>
        <taxon>Eurotatoria</taxon>
        <taxon>Bdelloidea</taxon>
        <taxon>Philodinida</taxon>
        <taxon>Philodinidae</taxon>
        <taxon>Rotaria</taxon>
    </lineage>
</organism>
<dbReference type="Gene3D" id="1.10.10.60">
    <property type="entry name" value="Homeodomain-like"/>
    <property type="match status" value="1"/>
</dbReference>
<dbReference type="PANTHER" id="PTHR22666:SF3">
    <property type="entry name" value="MYB_SANT-LIKE DNA-BINDING DOMAIN-CONTAINING PROTEIN 1"/>
    <property type="match status" value="1"/>
</dbReference>
<gene>
    <name evidence="6" type="ORF">FNK824_LOCUS25860</name>
    <name evidence="5" type="ORF">OTI717_LOCUS17622</name>
    <name evidence="4" type="ORF">RFH988_LOCUS32153</name>
    <name evidence="3" type="ORF">SEV965_LOCUS9602</name>
</gene>
<feature type="region of interest" description="Disordered" evidence="1">
    <location>
        <begin position="79"/>
        <end position="100"/>
    </location>
</feature>
<accession>A0A814F4S3</accession>
<dbReference type="AlphaFoldDB" id="A0A814F4S3"/>
<dbReference type="InterPro" id="IPR044822">
    <property type="entry name" value="Myb_DNA-bind_4"/>
</dbReference>
<proteinExistence type="predicted"/>
<evidence type="ECO:0000313" key="5">
    <source>
        <dbReference type="EMBL" id="CAF3789306.1"/>
    </source>
</evidence>
<dbReference type="Proteomes" id="UP000663889">
    <property type="component" value="Unassembled WGS sequence"/>
</dbReference>
<evidence type="ECO:0000313" key="7">
    <source>
        <dbReference type="Proteomes" id="UP000663889"/>
    </source>
</evidence>
<dbReference type="EMBL" id="CAJNOO010003642">
    <property type="protein sequence ID" value="CAF1348162.1"/>
    <property type="molecule type" value="Genomic_DNA"/>
</dbReference>
<protein>
    <recommendedName>
        <fullName evidence="2">Myb/SANT-like DNA-binding domain-containing protein</fullName>
    </recommendedName>
</protein>
<feature type="domain" description="Myb/SANT-like DNA-binding" evidence="2">
    <location>
        <begin position="156"/>
        <end position="246"/>
    </location>
</feature>
<dbReference type="EMBL" id="CAJOAX010002342">
    <property type="protein sequence ID" value="CAF3789306.1"/>
    <property type="molecule type" value="Genomic_DNA"/>
</dbReference>
<dbReference type="Proteomes" id="UP000663823">
    <property type="component" value="Unassembled WGS sequence"/>
</dbReference>
<dbReference type="Proteomes" id="UP000663882">
    <property type="component" value="Unassembled WGS sequence"/>
</dbReference>
<sequence length="350" mass="39396">MDPKVVRCVVPSNNIFKLNILSQTLSQPGNVHRVLNVQTPSIPFQVLNQVQSPSVITKAARIIITSPSTLNLSNELTQSNVDNPRLEPMNVETPQSASSSRIDVPIVRSNSIETPRTTDNHSSSIAAVLQSTPSSSTKKKNKRIKELDSKTTKRCKNWSEKETITFIAVWSEYYLRLTTGGTRHAPIYDKMAKQLNEMSMNRCFTGHDVKKKIGNLVSEYRRKKKEQGKTGASPSPWPYYDLLDKLLGERPYNDDSLLSDSMITEQEQLLDDLDNVSVPDYNLTQAAEQTNDFTSIVNDDELIIDEREHSFTASSPSESNYISKSEISAKNNSEIKKCVPKRKKRASEMK</sequence>
<evidence type="ECO:0000259" key="2">
    <source>
        <dbReference type="Pfam" id="PF13837"/>
    </source>
</evidence>
<feature type="region of interest" description="Disordered" evidence="1">
    <location>
        <begin position="112"/>
        <end position="152"/>
    </location>
</feature>
<name>A0A814F4S3_9BILA</name>
<comment type="caution">
    <text evidence="3">The sequence shown here is derived from an EMBL/GenBank/DDBJ whole genome shotgun (WGS) entry which is preliminary data.</text>
</comment>
<reference evidence="3" key="1">
    <citation type="submission" date="2021-02" db="EMBL/GenBank/DDBJ databases">
        <authorList>
            <person name="Nowell W R."/>
        </authorList>
    </citation>
    <scope>NUCLEOTIDE SEQUENCE</scope>
</reference>
<dbReference type="OrthoDB" id="691673at2759"/>
<dbReference type="Proteomes" id="UP000663874">
    <property type="component" value="Unassembled WGS sequence"/>
</dbReference>
<dbReference type="EMBL" id="CAJNOU010000378">
    <property type="protein sequence ID" value="CAF0977948.1"/>
    <property type="molecule type" value="Genomic_DNA"/>
</dbReference>
<dbReference type="Pfam" id="PF13837">
    <property type="entry name" value="Myb_DNA-bind_4"/>
    <property type="match status" value="1"/>
</dbReference>
<evidence type="ECO:0000313" key="3">
    <source>
        <dbReference type="EMBL" id="CAF0977948.1"/>
    </source>
</evidence>
<dbReference type="PANTHER" id="PTHR22666">
    <property type="entry name" value="MYB_SANT-LIKE DNA-BINDING DOMAIN-CONTAINING PROTEIN 1"/>
    <property type="match status" value="1"/>
</dbReference>
<dbReference type="GO" id="GO:0016604">
    <property type="term" value="C:nuclear body"/>
    <property type="evidence" value="ECO:0007669"/>
    <property type="project" value="TreeGrafter"/>
</dbReference>
<evidence type="ECO:0000313" key="4">
    <source>
        <dbReference type="EMBL" id="CAF1348162.1"/>
    </source>
</evidence>
<dbReference type="InterPro" id="IPR026095">
    <property type="entry name" value="Myb/SANT-like_DNA-bd_dom_prot"/>
</dbReference>
<evidence type="ECO:0000256" key="1">
    <source>
        <dbReference type="SAM" id="MobiDB-lite"/>
    </source>
</evidence>
<evidence type="ECO:0000313" key="6">
    <source>
        <dbReference type="EMBL" id="CAF3999533.1"/>
    </source>
</evidence>
<dbReference type="EMBL" id="CAJOBE010006202">
    <property type="protein sequence ID" value="CAF3999533.1"/>
    <property type="molecule type" value="Genomic_DNA"/>
</dbReference>